<dbReference type="HOGENOM" id="CLU_1380871_0_0_1"/>
<dbReference type="InParanoid" id="H2YZV3"/>
<keyword evidence="2" id="KW-1185">Reference proteome</keyword>
<organism evidence="1 2">
    <name type="scientific">Ciona savignyi</name>
    <name type="common">Pacific transparent sea squirt</name>
    <dbReference type="NCBI Taxonomy" id="51511"/>
    <lineage>
        <taxon>Eukaryota</taxon>
        <taxon>Metazoa</taxon>
        <taxon>Chordata</taxon>
        <taxon>Tunicata</taxon>
        <taxon>Ascidiacea</taxon>
        <taxon>Phlebobranchia</taxon>
        <taxon>Cionidae</taxon>
        <taxon>Ciona</taxon>
    </lineage>
</organism>
<name>H2YZV3_CIOSA</name>
<dbReference type="Ensembl" id="ENSCSAVT00000010996.1">
    <property type="protein sequence ID" value="ENSCSAVP00000010865.1"/>
    <property type="gene ID" value="ENSCSAVG00000006365.1"/>
</dbReference>
<reference evidence="2" key="1">
    <citation type="submission" date="2003-08" db="EMBL/GenBank/DDBJ databases">
        <authorList>
            <person name="Birren B."/>
            <person name="Nusbaum C."/>
            <person name="Abebe A."/>
            <person name="Abouelleil A."/>
            <person name="Adekoya E."/>
            <person name="Ait-zahra M."/>
            <person name="Allen N."/>
            <person name="Allen T."/>
            <person name="An P."/>
            <person name="Anderson M."/>
            <person name="Anderson S."/>
            <person name="Arachchi H."/>
            <person name="Armbruster J."/>
            <person name="Bachantsang P."/>
            <person name="Baldwin J."/>
            <person name="Barry A."/>
            <person name="Bayul T."/>
            <person name="Blitshsteyn B."/>
            <person name="Bloom T."/>
            <person name="Blye J."/>
            <person name="Boguslavskiy L."/>
            <person name="Borowsky M."/>
            <person name="Boukhgalter B."/>
            <person name="Brunache A."/>
            <person name="Butler J."/>
            <person name="Calixte N."/>
            <person name="Calvo S."/>
            <person name="Camarata J."/>
            <person name="Campo K."/>
            <person name="Chang J."/>
            <person name="Cheshatsang Y."/>
            <person name="Citroen M."/>
            <person name="Collymore A."/>
            <person name="Considine T."/>
            <person name="Cook A."/>
            <person name="Cooke P."/>
            <person name="Corum B."/>
            <person name="Cuomo C."/>
            <person name="David R."/>
            <person name="Dawoe T."/>
            <person name="Degray S."/>
            <person name="Dodge S."/>
            <person name="Dooley K."/>
            <person name="Dorje P."/>
            <person name="Dorjee K."/>
            <person name="Dorris L."/>
            <person name="Duffey N."/>
            <person name="Dupes A."/>
            <person name="Elkins T."/>
            <person name="Engels R."/>
            <person name="Erickson J."/>
            <person name="Farina A."/>
            <person name="Faro S."/>
            <person name="Ferreira P."/>
            <person name="Fischer H."/>
            <person name="Fitzgerald M."/>
            <person name="Foley K."/>
            <person name="Gage D."/>
            <person name="Galagan J."/>
            <person name="Gearin G."/>
            <person name="Gnerre S."/>
            <person name="Gnirke A."/>
            <person name="Goyette A."/>
            <person name="Graham J."/>
            <person name="Grandbois E."/>
            <person name="Gyaltsen K."/>
            <person name="Hafez N."/>
            <person name="Hagopian D."/>
            <person name="Hagos B."/>
            <person name="Hall J."/>
            <person name="Hatcher B."/>
            <person name="Heller A."/>
            <person name="Higgins H."/>
            <person name="Honan T."/>
            <person name="Horn A."/>
            <person name="Houde N."/>
            <person name="Hughes L."/>
            <person name="Hulme W."/>
            <person name="Husby E."/>
            <person name="Iliev I."/>
            <person name="Jaffe D."/>
            <person name="Jones C."/>
            <person name="Kamal M."/>
            <person name="Kamat A."/>
            <person name="Kamvysselis M."/>
            <person name="Karlsson E."/>
            <person name="Kells C."/>
            <person name="Kieu A."/>
            <person name="Kisner P."/>
            <person name="Kodira C."/>
            <person name="Kulbokas E."/>
            <person name="Labutti K."/>
            <person name="Lama D."/>
            <person name="Landers T."/>
            <person name="Leger J."/>
            <person name="Levine S."/>
            <person name="Lewis D."/>
            <person name="Lewis T."/>
            <person name="Lindblad-toh K."/>
            <person name="Liu X."/>
            <person name="Lokyitsang T."/>
            <person name="Lokyitsang Y."/>
            <person name="Lucien O."/>
            <person name="Lui A."/>
            <person name="Ma L.J."/>
            <person name="Mabbitt R."/>
            <person name="Macdonald J."/>
            <person name="Maclean C."/>
            <person name="Major J."/>
            <person name="Manning J."/>
            <person name="Marabella R."/>
            <person name="Maru K."/>
            <person name="Matthews C."/>
            <person name="Mauceli E."/>
            <person name="Mccarthy M."/>
            <person name="Mcdonough S."/>
            <person name="Mcghee T."/>
            <person name="Meldrim J."/>
            <person name="Meneus L."/>
            <person name="Mesirov J."/>
            <person name="Mihalev A."/>
            <person name="Mihova T."/>
            <person name="Mikkelsen T."/>
            <person name="Mlenga V."/>
            <person name="Moru K."/>
            <person name="Mozes J."/>
            <person name="Mulrain L."/>
            <person name="Munson G."/>
            <person name="Naylor J."/>
            <person name="Newes C."/>
            <person name="Nguyen C."/>
            <person name="Nguyen N."/>
            <person name="Nguyen T."/>
            <person name="Nicol R."/>
            <person name="Nielsen C."/>
            <person name="Nizzari M."/>
            <person name="Norbu C."/>
            <person name="Norbu N."/>
            <person name="O'donnell P."/>
            <person name="Okoawo O."/>
            <person name="O'leary S."/>
            <person name="Omotosho B."/>
            <person name="O'neill K."/>
            <person name="Osman S."/>
            <person name="Parker S."/>
            <person name="Perrin D."/>
            <person name="Phunkhang P."/>
            <person name="Piqani B."/>
            <person name="Purcell S."/>
            <person name="Rachupka T."/>
            <person name="Ramasamy U."/>
            <person name="Rameau R."/>
            <person name="Ray V."/>
            <person name="Raymond C."/>
            <person name="Retta R."/>
            <person name="Richardson S."/>
            <person name="Rise C."/>
            <person name="Rodriguez J."/>
            <person name="Rogers J."/>
            <person name="Rogov P."/>
            <person name="Rutman M."/>
            <person name="Schupbach R."/>
            <person name="Seaman C."/>
            <person name="Settipalli S."/>
            <person name="Sharpe T."/>
            <person name="Sheridan J."/>
            <person name="Sherpa N."/>
            <person name="Shi J."/>
            <person name="Smirnov S."/>
            <person name="Smith C."/>
            <person name="Sougnez C."/>
            <person name="Spencer B."/>
            <person name="Stalker J."/>
            <person name="Stange-thomann N."/>
            <person name="Stavropoulos S."/>
            <person name="Stetson K."/>
            <person name="Stone C."/>
            <person name="Stone S."/>
            <person name="Stubbs M."/>
            <person name="Talamas J."/>
            <person name="Tchuinga P."/>
            <person name="Tenzing P."/>
            <person name="Tesfaye S."/>
            <person name="Theodore J."/>
            <person name="Thoulutsang Y."/>
            <person name="Topham K."/>
            <person name="Towey S."/>
            <person name="Tsamla T."/>
            <person name="Tsomo N."/>
            <person name="Vallee D."/>
            <person name="Vassiliev H."/>
            <person name="Venkataraman V."/>
            <person name="Vinson J."/>
            <person name="Vo A."/>
            <person name="Wade C."/>
            <person name="Wang S."/>
            <person name="Wangchuk T."/>
            <person name="Wangdi T."/>
            <person name="Whittaker C."/>
            <person name="Wilkinson J."/>
            <person name="Wu Y."/>
            <person name="Wyman D."/>
            <person name="Yadav S."/>
            <person name="Yang S."/>
            <person name="Yang X."/>
            <person name="Yeager S."/>
            <person name="Yee E."/>
            <person name="Young G."/>
            <person name="Zainoun J."/>
            <person name="Zembeck L."/>
            <person name="Zimmer A."/>
            <person name="Zody M."/>
            <person name="Lander E."/>
        </authorList>
    </citation>
    <scope>NUCLEOTIDE SEQUENCE [LARGE SCALE GENOMIC DNA]</scope>
</reference>
<evidence type="ECO:0000313" key="2">
    <source>
        <dbReference type="Proteomes" id="UP000007875"/>
    </source>
</evidence>
<evidence type="ECO:0000313" key="1">
    <source>
        <dbReference type="Ensembl" id="ENSCSAVP00000010865.1"/>
    </source>
</evidence>
<reference evidence="1" key="2">
    <citation type="submission" date="2025-08" db="UniProtKB">
        <authorList>
            <consortium name="Ensembl"/>
        </authorList>
    </citation>
    <scope>IDENTIFICATION</scope>
</reference>
<sequence>SKAPVRVNDNINTGCCLNSLKKNRNFRITSKICLYSQTPEDGYIRVSALHSSENDRKGNFTLNRPSAIDDVHPSTGAINSDVTHLIYNPKNNSWETERRNNLRTAPTVNDGLQAPLPSRDIGNEAVRHSGGRIVASYRQGSSVFRLISDKTAKKGTDTVRLEVTRFQKTGQKSTDVIYRVPTSLATSDEQIVEYNPVD</sequence>
<dbReference type="AlphaFoldDB" id="H2YZV3"/>
<proteinExistence type="predicted"/>
<reference evidence="1" key="3">
    <citation type="submission" date="2025-09" db="UniProtKB">
        <authorList>
            <consortium name="Ensembl"/>
        </authorList>
    </citation>
    <scope>IDENTIFICATION</scope>
</reference>
<protein>
    <submittedName>
        <fullName evidence="1">Uncharacterized protein</fullName>
    </submittedName>
</protein>
<accession>H2YZV3</accession>
<dbReference type="Proteomes" id="UP000007875">
    <property type="component" value="Unassembled WGS sequence"/>
</dbReference>